<dbReference type="OrthoDB" id="9762420at2"/>
<keyword evidence="3" id="KW-1185">Reference proteome</keyword>
<evidence type="ECO:0000313" key="2">
    <source>
        <dbReference type="EMBL" id="EWT07985.1"/>
    </source>
</evidence>
<dbReference type="Proteomes" id="UP000019494">
    <property type="component" value="Unassembled WGS sequence"/>
</dbReference>
<accession>W9GPD5</accession>
<dbReference type="EMBL" id="AWQS01000001">
    <property type="protein sequence ID" value="EWT07985.1"/>
    <property type="molecule type" value="Genomic_DNA"/>
</dbReference>
<dbReference type="Pfam" id="PF04717">
    <property type="entry name" value="Phage_base_V"/>
    <property type="match status" value="1"/>
</dbReference>
<proteinExistence type="predicted"/>
<evidence type="ECO:0000259" key="1">
    <source>
        <dbReference type="Pfam" id="PF04717"/>
    </source>
</evidence>
<name>W9GPD5_9MICO</name>
<evidence type="ECO:0000313" key="3">
    <source>
        <dbReference type="Proteomes" id="UP000019494"/>
    </source>
</evidence>
<dbReference type="SUPFAM" id="SSF69255">
    <property type="entry name" value="gp5 N-terminal domain-like"/>
    <property type="match status" value="1"/>
</dbReference>
<sequence>MPQPKKKRGKDDSPESDRLYGKYRGICVDNVDPLRQGRIRIEVPEMSAMTSTSWAMPCFPVAGIQSGVFAVPPVGAGVWVEFEAGDPDYPIWVGGYYGSSADVPGAARAVPTEVSGFVIQTALENSITVSDAPEPNGGILIATPSGARISVNDSGIEISNGKGARITLIGPSVSINNGALAVI</sequence>
<dbReference type="RefSeq" id="WP_051517993.1">
    <property type="nucleotide sequence ID" value="NZ_AWQS01000001.1"/>
</dbReference>
<protein>
    <submittedName>
        <fullName evidence="2">Baseplate assembly protein</fullName>
    </submittedName>
</protein>
<dbReference type="Gene3D" id="2.40.50.230">
    <property type="entry name" value="Gp5 N-terminal domain"/>
    <property type="match status" value="1"/>
</dbReference>
<organism evidence="2 3">
    <name type="scientific">Intrasporangium chromatireducens Q5-1</name>
    <dbReference type="NCBI Taxonomy" id="584657"/>
    <lineage>
        <taxon>Bacteria</taxon>
        <taxon>Bacillati</taxon>
        <taxon>Actinomycetota</taxon>
        <taxon>Actinomycetes</taxon>
        <taxon>Micrococcales</taxon>
        <taxon>Intrasporangiaceae</taxon>
        <taxon>Intrasporangium</taxon>
    </lineage>
</organism>
<dbReference type="InterPro" id="IPR006531">
    <property type="entry name" value="Gp5/Vgr_OB"/>
</dbReference>
<reference evidence="3" key="1">
    <citation type="submission" date="2013-08" db="EMBL/GenBank/DDBJ databases">
        <title>Intrasporangium oryzae NRRL B-24470.</title>
        <authorList>
            <person name="Liu H."/>
            <person name="Wang G."/>
        </authorList>
    </citation>
    <scope>NUCLEOTIDE SEQUENCE [LARGE SCALE GENOMIC DNA]</scope>
    <source>
        <strain evidence="3">Q5-1</strain>
    </source>
</reference>
<dbReference type="InterPro" id="IPR037026">
    <property type="entry name" value="Vgr_OB-fold_dom_sf"/>
</dbReference>
<feature type="domain" description="Gp5/Type VI secretion system Vgr protein OB-fold" evidence="1">
    <location>
        <begin position="23"/>
        <end position="97"/>
    </location>
</feature>
<gene>
    <name evidence="2" type="ORF">N864_11770</name>
</gene>
<dbReference type="AlphaFoldDB" id="W9GPD5"/>
<comment type="caution">
    <text evidence="2">The sequence shown here is derived from an EMBL/GenBank/DDBJ whole genome shotgun (WGS) entry which is preliminary data.</text>
</comment>